<organism evidence="8 9">
    <name type="scientific">Merdimmobilis hominis</name>
    <dbReference type="NCBI Taxonomy" id="2897707"/>
    <lineage>
        <taxon>Bacteria</taxon>
        <taxon>Bacillati</taxon>
        <taxon>Bacillota</taxon>
        <taxon>Clostridia</taxon>
        <taxon>Eubacteriales</taxon>
        <taxon>Oscillospiraceae</taxon>
        <taxon>Merdimmobilis</taxon>
    </lineage>
</organism>
<dbReference type="PIRSF" id="PIRSF006603">
    <property type="entry name" value="DinF"/>
    <property type="match status" value="1"/>
</dbReference>
<dbReference type="CDD" id="cd13134">
    <property type="entry name" value="MATE_like_8"/>
    <property type="match status" value="1"/>
</dbReference>
<dbReference type="Pfam" id="PF01554">
    <property type="entry name" value="MatE"/>
    <property type="match status" value="2"/>
</dbReference>
<sequence length="477" mass="52550">MMFVENLLSNERKGEHKEVMVTQPIIGKPKFVRERAFYQSLFALAVPVISQNIVVFLTQMLDTVMLGELGDVAMTASSLANQPFFIFNMLTFGLGSGAAVLTAQYWGKKETEPIRIILTMIVRVTVLIGLLLTIVSLLIPEQLMMIFSPDPDVIREGASYMRIMCICYAFFGFSSSFYTTLRSVETVKIAVASNVAALVVNGGLNYILIFGKFGFPALGVRGAAIATLCARLVEFLIAVIYMLFFDKKLKLCMRDFFRFDKQLCLDLIHISTPVVVNEVMWALGTSMQARLLGQLGTQIVTANSIVSVVQQLATVMVFGVAGAAAVLIGKAIGEGNMQEANDRGYTFKWLSVGVGVIVFGIILALRSVAVDFYNVSAQAKSFAYDMMLVTSVVGFFISVSAVGIVGILRGGGDTKFSLNAEMFALWAVAVPIAYFTAFVLHWPPILVYCMIKLDEPVKNILVWIRLRGTRWLRDVTR</sequence>
<feature type="transmembrane region" description="Helical" evidence="7">
    <location>
        <begin position="349"/>
        <end position="368"/>
    </location>
</feature>
<evidence type="ECO:0000256" key="5">
    <source>
        <dbReference type="ARBA" id="ARBA00022989"/>
    </source>
</evidence>
<evidence type="ECO:0000256" key="4">
    <source>
        <dbReference type="ARBA" id="ARBA00022692"/>
    </source>
</evidence>
<feature type="transmembrane region" description="Helical" evidence="7">
    <location>
        <begin position="423"/>
        <end position="442"/>
    </location>
</feature>
<reference evidence="8" key="1">
    <citation type="submission" date="2020-08" db="EMBL/GenBank/DDBJ databases">
        <authorList>
            <person name="Cejkova D."/>
            <person name="Kubasova T."/>
            <person name="Jahodarova E."/>
            <person name="Rychlik I."/>
        </authorList>
    </citation>
    <scope>NUCLEOTIDE SEQUENCE</scope>
    <source>
        <strain evidence="8">An559</strain>
    </source>
</reference>
<dbReference type="GO" id="GO:0015297">
    <property type="term" value="F:antiporter activity"/>
    <property type="evidence" value="ECO:0007669"/>
    <property type="project" value="InterPro"/>
</dbReference>
<dbReference type="GO" id="GO:0042910">
    <property type="term" value="F:xenobiotic transmembrane transporter activity"/>
    <property type="evidence" value="ECO:0007669"/>
    <property type="project" value="InterPro"/>
</dbReference>
<keyword evidence="6 7" id="KW-0472">Membrane</keyword>
<dbReference type="InterPro" id="IPR047135">
    <property type="entry name" value="YsiQ"/>
</dbReference>
<feature type="transmembrane region" description="Helical" evidence="7">
    <location>
        <begin position="36"/>
        <end position="57"/>
    </location>
</feature>
<evidence type="ECO:0000313" key="8">
    <source>
        <dbReference type="EMBL" id="MBM6920919.1"/>
    </source>
</evidence>
<name>A0A939BDA9_9FIRM</name>
<evidence type="ECO:0000256" key="1">
    <source>
        <dbReference type="ARBA" id="ARBA00004651"/>
    </source>
</evidence>
<proteinExistence type="predicted"/>
<dbReference type="PANTHER" id="PTHR42925">
    <property type="entry name" value="MULTIDRUG AND TOXIN EFFLUX PROTEIN MATE FAMILY"/>
    <property type="match status" value="1"/>
</dbReference>
<keyword evidence="5 7" id="KW-1133">Transmembrane helix</keyword>
<dbReference type="InterPro" id="IPR048279">
    <property type="entry name" value="MdtK-like"/>
</dbReference>
<dbReference type="PANTHER" id="PTHR42925:SF2">
    <property type="entry name" value="NA+ DRIVEN MULTIDRUG EFFLUX PUMP"/>
    <property type="match status" value="1"/>
</dbReference>
<protein>
    <submittedName>
        <fullName evidence="8">MATE family efflux transporter</fullName>
    </submittedName>
</protein>
<feature type="transmembrane region" description="Helical" evidence="7">
    <location>
        <begin position="84"/>
        <end position="106"/>
    </location>
</feature>
<evidence type="ECO:0000256" key="3">
    <source>
        <dbReference type="ARBA" id="ARBA00022475"/>
    </source>
</evidence>
<feature type="transmembrane region" description="Helical" evidence="7">
    <location>
        <begin position="223"/>
        <end position="244"/>
    </location>
</feature>
<feature type="transmembrane region" description="Helical" evidence="7">
    <location>
        <begin position="118"/>
        <end position="139"/>
    </location>
</feature>
<feature type="transmembrane region" description="Helical" evidence="7">
    <location>
        <begin position="388"/>
        <end position="411"/>
    </location>
</feature>
<keyword evidence="2" id="KW-0813">Transport</keyword>
<dbReference type="NCBIfam" id="TIGR00797">
    <property type="entry name" value="matE"/>
    <property type="match status" value="1"/>
</dbReference>
<dbReference type="EMBL" id="JACJKY010000009">
    <property type="protein sequence ID" value="MBM6920919.1"/>
    <property type="molecule type" value="Genomic_DNA"/>
</dbReference>
<reference evidence="8" key="2">
    <citation type="journal article" date="2021" name="Sci. Rep.">
        <title>The distribution of antibiotic resistance genes in chicken gut microbiota commensals.</title>
        <authorList>
            <person name="Juricova H."/>
            <person name="Matiasovicova J."/>
            <person name="Kubasova T."/>
            <person name="Cejkova D."/>
            <person name="Rychlik I."/>
        </authorList>
    </citation>
    <scope>NUCLEOTIDE SEQUENCE</scope>
    <source>
        <strain evidence="8">An559</strain>
    </source>
</reference>
<evidence type="ECO:0000256" key="6">
    <source>
        <dbReference type="ARBA" id="ARBA00023136"/>
    </source>
</evidence>
<dbReference type="Proteomes" id="UP000774750">
    <property type="component" value="Unassembled WGS sequence"/>
</dbReference>
<comment type="subcellular location">
    <subcellularLocation>
        <location evidence="1">Cell membrane</location>
        <topology evidence="1">Multi-pass membrane protein</topology>
    </subcellularLocation>
</comment>
<dbReference type="InterPro" id="IPR002528">
    <property type="entry name" value="MATE_fam"/>
</dbReference>
<gene>
    <name evidence="8" type="ORF">H6A12_07120</name>
</gene>
<evidence type="ECO:0000256" key="2">
    <source>
        <dbReference type="ARBA" id="ARBA00022448"/>
    </source>
</evidence>
<feature type="transmembrane region" description="Helical" evidence="7">
    <location>
        <begin position="304"/>
        <end position="328"/>
    </location>
</feature>
<accession>A0A939BDA9</accession>
<dbReference type="RefSeq" id="WP_204446353.1">
    <property type="nucleotide sequence ID" value="NZ_JACJKY010000009.1"/>
</dbReference>
<evidence type="ECO:0000256" key="7">
    <source>
        <dbReference type="SAM" id="Phobius"/>
    </source>
</evidence>
<evidence type="ECO:0000313" key="9">
    <source>
        <dbReference type="Proteomes" id="UP000774750"/>
    </source>
</evidence>
<comment type="caution">
    <text evidence="8">The sequence shown here is derived from an EMBL/GenBank/DDBJ whole genome shotgun (WGS) entry which is preliminary data.</text>
</comment>
<keyword evidence="9" id="KW-1185">Reference proteome</keyword>
<keyword evidence="4 7" id="KW-0812">Transmembrane</keyword>
<dbReference type="GO" id="GO:0005886">
    <property type="term" value="C:plasma membrane"/>
    <property type="evidence" value="ECO:0007669"/>
    <property type="project" value="UniProtKB-SubCell"/>
</dbReference>
<feature type="transmembrane region" description="Helical" evidence="7">
    <location>
        <begin position="191"/>
        <end position="211"/>
    </location>
</feature>
<keyword evidence="3" id="KW-1003">Cell membrane</keyword>
<dbReference type="AlphaFoldDB" id="A0A939BDA9"/>
<feature type="transmembrane region" description="Helical" evidence="7">
    <location>
        <begin position="159"/>
        <end position="179"/>
    </location>
</feature>